<dbReference type="RefSeq" id="WP_067913049.1">
    <property type="nucleotide sequence ID" value="NZ_LZJP01000102.1"/>
</dbReference>
<dbReference type="AlphaFoldDB" id="A0A1A2SY77"/>
<evidence type="ECO:0008006" key="4">
    <source>
        <dbReference type="Google" id="ProtNLM"/>
    </source>
</evidence>
<comment type="caution">
    <text evidence="2">The sequence shown here is derived from an EMBL/GenBank/DDBJ whole genome shotgun (WGS) entry which is preliminary data.</text>
</comment>
<feature type="chain" id="PRO_5008315400" description="DUF4352 domain-containing protein" evidence="1">
    <location>
        <begin position="28"/>
        <end position="188"/>
    </location>
</feature>
<dbReference type="EMBL" id="LZJU01000164">
    <property type="protein sequence ID" value="OBH69109.1"/>
    <property type="molecule type" value="Genomic_DNA"/>
</dbReference>
<keyword evidence="1" id="KW-0732">Signal</keyword>
<name>A0A1A2SY77_MYCNT</name>
<sequence>MRAGCVFAAAAAAAAVVIAACPCPAGSADPASESPPFPIGQMGVPVHARAADGATADITVNSATWFPPGCTTHFATPTYGSACNVVEMTITGTSHRFFQVDQRHMFAGYGGGNQPWTHPDDAPQPSTLAVDYRRLDKMPALQTGGLHDGQTAHGFVGFAMPTAGDLYITINDPAHPAPYTEAGLIVHT</sequence>
<evidence type="ECO:0000256" key="1">
    <source>
        <dbReference type="SAM" id="SignalP"/>
    </source>
</evidence>
<evidence type="ECO:0000313" key="2">
    <source>
        <dbReference type="EMBL" id="OBH69109.1"/>
    </source>
</evidence>
<gene>
    <name evidence="2" type="ORF">A5683_06480</name>
</gene>
<reference evidence="2 3" key="1">
    <citation type="submission" date="2016-06" db="EMBL/GenBank/DDBJ databases">
        <authorList>
            <person name="Kjaerup R.B."/>
            <person name="Dalgaard T.S."/>
            <person name="Juul-Madsen H.R."/>
        </authorList>
    </citation>
    <scope>NUCLEOTIDE SEQUENCE [LARGE SCALE GENOMIC DNA]</scope>
    <source>
        <strain evidence="2 3">E152</strain>
    </source>
</reference>
<protein>
    <recommendedName>
        <fullName evidence="4">DUF4352 domain-containing protein</fullName>
    </recommendedName>
</protein>
<dbReference type="PROSITE" id="PS51257">
    <property type="entry name" value="PROKAR_LIPOPROTEIN"/>
    <property type="match status" value="1"/>
</dbReference>
<dbReference type="Proteomes" id="UP000092389">
    <property type="component" value="Unassembled WGS sequence"/>
</dbReference>
<proteinExistence type="predicted"/>
<accession>A0A1A2SY77</accession>
<organism evidence="2 3">
    <name type="scientific">Mycobacterium mantenii</name>
    <dbReference type="NCBI Taxonomy" id="560555"/>
    <lineage>
        <taxon>Bacteria</taxon>
        <taxon>Bacillati</taxon>
        <taxon>Actinomycetota</taxon>
        <taxon>Actinomycetes</taxon>
        <taxon>Mycobacteriales</taxon>
        <taxon>Mycobacteriaceae</taxon>
        <taxon>Mycobacterium</taxon>
        <taxon>Mycobacterium avium complex (MAC)</taxon>
    </lineage>
</organism>
<evidence type="ECO:0000313" key="3">
    <source>
        <dbReference type="Proteomes" id="UP000092389"/>
    </source>
</evidence>
<feature type="signal peptide" evidence="1">
    <location>
        <begin position="1"/>
        <end position="27"/>
    </location>
</feature>
<dbReference type="OrthoDB" id="4727175at2"/>